<dbReference type="EMBL" id="LSRP01000096">
    <property type="protein sequence ID" value="OJF94954.1"/>
    <property type="molecule type" value="Genomic_DNA"/>
</dbReference>
<organism evidence="1 2">
    <name type="scientific">Pararhizobium antarcticum</name>
    <dbReference type="NCBI Taxonomy" id="1798805"/>
    <lineage>
        <taxon>Bacteria</taxon>
        <taxon>Pseudomonadati</taxon>
        <taxon>Pseudomonadota</taxon>
        <taxon>Alphaproteobacteria</taxon>
        <taxon>Hyphomicrobiales</taxon>
        <taxon>Rhizobiaceae</taxon>
        <taxon>Rhizobium/Agrobacterium group</taxon>
        <taxon>Pararhizobium</taxon>
    </lineage>
</organism>
<comment type="caution">
    <text evidence="1">The sequence shown here is derived from an EMBL/GenBank/DDBJ whole genome shotgun (WGS) entry which is preliminary data.</text>
</comment>
<protein>
    <submittedName>
        <fullName evidence="1">Thiol-disulfide oxidoreductase</fullName>
    </submittedName>
</protein>
<name>A0A657LRC1_9HYPH</name>
<dbReference type="OrthoDB" id="9801773at2"/>
<accession>A0A657LRC1</accession>
<dbReference type="Pfam" id="PF04134">
    <property type="entry name" value="DCC1-like"/>
    <property type="match status" value="1"/>
</dbReference>
<proteinExistence type="predicted"/>
<evidence type="ECO:0000313" key="1">
    <source>
        <dbReference type="EMBL" id="OJF94954.1"/>
    </source>
</evidence>
<dbReference type="Proteomes" id="UP000182661">
    <property type="component" value="Unassembled WGS sequence"/>
</dbReference>
<dbReference type="AlphaFoldDB" id="A0A657LRC1"/>
<gene>
    <name evidence="1" type="ORF">AX760_03725</name>
</gene>
<sequence length="126" mass="14342">MITVFYDGACGLCTREINHYRRIAPPGAFQWVDVMRDGQALEKHNISLAAALLDLHSLDQNGTVHRGVDTFLLIWRQIPRWRFVAKVAGLKPVTLVLKAIYPVFARWRFARLSHCQIAARQETGEA</sequence>
<dbReference type="PANTHER" id="PTHR34290">
    <property type="entry name" value="SI:CH73-390P7.2"/>
    <property type="match status" value="1"/>
</dbReference>
<reference evidence="1 2" key="1">
    <citation type="submission" date="2016-02" db="EMBL/GenBank/DDBJ databases">
        <title>Genome sequencing of a beta-galactosidase producing bacteria Rhizobium sp. 59.</title>
        <authorList>
            <person name="Wang D."/>
            <person name="Kot W."/>
            <person name="Qin Y."/>
            <person name="Hansen L."/>
            <person name="Naqvi K."/>
            <person name="Rensing C."/>
        </authorList>
    </citation>
    <scope>NUCLEOTIDE SEQUENCE [LARGE SCALE GENOMIC DNA]</scope>
    <source>
        <strain evidence="1 2">59</strain>
    </source>
</reference>
<keyword evidence="2" id="KW-1185">Reference proteome</keyword>
<dbReference type="InterPro" id="IPR007263">
    <property type="entry name" value="DCC1-like"/>
</dbReference>
<dbReference type="GO" id="GO:0015035">
    <property type="term" value="F:protein-disulfide reductase activity"/>
    <property type="evidence" value="ECO:0007669"/>
    <property type="project" value="InterPro"/>
</dbReference>
<evidence type="ECO:0000313" key="2">
    <source>
        <dbReference type="Proteomes" id="UP000182661"/>
    </source>
</evidence>
<dbReference type="RefSeq" id="WP_071833856.1">
    <property type="nucleotide sequence ID" value="NZ_LSRP01000096.1"/>
</dbReference>
<dbReference type="InterPro" id="IPR044691">
    <property type="entry name" value="DCC1_Trx"/>
</dbReference>
<dbReference type="PANTHER" id="PTHR34290:SF2">
    <property type="entry name" value="OS04G0668800 PROTEIN"/>
    <property type="match status" value="1"/>
</dbReference>